<dbReference type="GO" id="GO:0016020">
    <property type="term" value="C:membrane"/>
    <property type="evidence" value="ECO:0000318"/>
    <property type="project" value="GO_Central"/>
</dbReference>
<dbReference type="KEGG" id="jre:108984962"/>
<dbReference type="Proteomes" id="UP000235220">
    <property type="component" value="Chromosome 4"/>
</dbReference>
<proteinExistence type="predicted"/>
<dbReference type="AlphaFoldDB" id="A0A6P9EPH3"/>
<sequence length="303" mass="33399">MDLAPEELQFLKLSDIFREAVAIPKHCPKTFYLIILTLIFPLSFANLPDSLSTDSLLADLKIYPQADPSQTSHASTIFRSLLPFFYVIFICAFTLFSTSAVVFTVASLYSSKPVSFSSTMSAIPKVFKPIFVTFSCLALLMLVYNLVLLTFLEIIATVARGGLLLFLSLVAIILLFLVAYFYMSALWVVASVVSVLEPVHGLAAMKKSRELLKGKTRHALALVFLYSAACLVINAVFDSVVVLGGNNYGVFVRIVVGGFLVCVLVIVNLVGLLVQSVFYYVCKSYHHQGIDKNALHDHLGEYL</sequence>
<dbReference type="PANTHER" id="PTHR33133:SF24">
    <property type="entry name" value="OS01G0800300 PROTEIN"/>
    <property type="match status" value="1"/>
</dbReference>
<gene>
    <name evidence="2" type="primary">LOC108984962</name>
</gene>
<dbReference type="RefSeq" id="XP_035545798.1">
    <property type="nucleotide sequence ID" value="XM_035689905.1"/>
</dbReference>
<evidence type="ECO:0000313" key="1">
    <source>
        <dbReference type="Proteomes" id="UP000235220"/>
    </source>
</evidence>
<organism evidence="1 2">
    <name type="scientific">Juglans regia</name>
    <name type="common">English walnut</name>
    <dbReference type="NCBI Taxonomy" id="51240"/>
    <lineage>
        <taxon>Eukaryota</taxon>
        <taxon>Viridiplantae</taxon>
        <taxon>Streptophyta</taxon>
        <taxon>Embryophyta</taxon>
        <taxon>Tracheophyta</taxon>
        <taxon>Spermatophyta</taxon>
        <taxon>Magnoliopsida</taxon>
        <taxon>eudicotyledons</taxon>
        <taxon>Gunneridae</taxon>
        <taxon>Pentapetalae</taxon>
        <taxon>rosids</taxon>
        <taxon>fabids</taxon>
        <taxon>Fagales</taxon>
        <taxon>Juglandaceae</taxon>
        <taxon>Juglans</taxon>
    </lineage>
</organism>
<evidence type="ECO:0000313" key="2">
    <source>
        <dbReference type="RefSeq" id="XP_035545798.1"/>
    </source>
</evidence>
<keyword evidence="1" id="KW-1185">Reference proteome</keyword>
<protein>
    <submittedName>
        <fullName evidence="2">Uncharacterized protein LOC108984962</fullName>
    </submittedName>
</protein>
<accession>A0A6P9EPH3</accession>
<dbReference type="GeneID" id="108984962"/>
<dbReference type="Gramene" id="Jr04_15360_p1">
    <property type="protein sequence ID" value="cds.Jr04_15360_p1"/>
    <property type="gene ID" value="Jr04_15360"/>
</dbReference>
<dbReference type="PANTHER" id="PTHR33133">
    <property type="entry name" value="OS08G0107100 PROTEIN-RELATED"/>
    <property type="match status" value="1"/>
</dbReference>
<name>A0A6P9EPH3_JUGRE</name>
<reference evidence="2" key="1">
    <citation type="submission" date="2025-08" db="UniProtKB">
        <authorList>
            <consortium name="RefSeq"/>
        </authorList>
    </citation>
    <scope>IDENTIFICATION</scope>
    <source>
        <tissue evidence="2">Leaves</tissue>
    </source>
</reference>
<dbReference type="OrthoDB" id="1908649at2759"/>